<keyword evidence="3" id="KW-1185">Reference proteome</keyword>
<name>A0ABT6AQD1_9BURK</name>
<gene>
    <name evidence="2" type="ORF">P3W85_16315</name>
</gene>
<proteinExistence type="predicted"/>
<protein>
    <submittedName>
        <fullName evidence="2">Alpha/beta fold hydrolase</fullName>
    </submittedName>
</protein>
<keyword evidence="2" id="KW-0378">Hydrolase</keyword>
<dbReference type="Proteomes" id="UP001216674">
    <property type="component" value="Unassembled WGS sequence"/>
</dbReference>
<dbReference type="InterPro" id="IPR029058">
    <property type="entry name" value="AB_hydrolase_fold"/>
</dbReference>
<accession>A0ABT6AQD1</accession>
<dbReference type="SUPFAM" id="SSF53474">
    <property type="entry name" value="alpha/beta-Hydrolases"/>
    <property type="match status" value="1"/>
</dbReference>
<sequence>MSTPLRFDIAAGAETLAADRIDAGNGASCLLLHGAGTSHRGRWLALRQALAAHGVGSVAIDFSGHGESAARTPNSLAKRLGEAQAALAHLDGSGPRALIGISMSGEIAVRMAADPANRIERLLTLVGAAYDPAAFELPFGPAFTAVLRTPGSWRASLAFEQIERFRGRITLVRGAEDNVIPPCIADTLAARASLAERVEVIDLPATGHLLGEAWQTRPGFAALLSGIALRAVSA</sequence>
<dbReference type="PANTHER" id="PTHR43194">
    <property type="entry name" value="HYDROLASE ALPHA/BETA FOLD FAMILY"/>
    <property type="match status" value="1"/>
</dbReference>
<dbReference type="Gene3D" id="3.40.50.1820">
    <property type="entry name" value="alpha/beta hydrolase"/>
    <property type="match status" value="1"/>
</dbReference>
<evidence type="ECO:0000259" key="1">
    <source>
        <dbReference type="Pfam" id="PF12146"/>
    </source>
</evidence>
<dbReference type="Pfam" id="PF12146">
    <property type="entry name" value="Hydrolase_4"/>
    <property type="match status" value="1"/>
</dbReference>
<feature type="domain" description="Serine aminopeptidase S33" evidence="1">
    <location>
        <begin position="27"/>
        <end position="134"/>
    </location>
</feature>
<dbReference type="EMBL" id="JARJLM010000276">
    <property type="protein sequence ID" value="MDF3834507.1"/>
    <property type="molecule type" value="Genomic_DNA"/>
</dbReference>
<evidence type="ECO:0000313" key="2">
    <source>
        <dbReference type="EMBL" id="MDF3834507.1"/>
    </source>
</evidence>
<dbReference type="InterPro" id="IPR022742">
    <property type="entry name" value="Hydrolase_4"/>
</dbReference>
<dbReference type="RefSeq" id="WP_276265541.1">
    <property type="nucleotide sequence ID" value="NZ_JARJLM010000276.1"/>
</dbReference>
<dbReference type="InterPro" id="IPR050228">
    <property type="entry name" value="Carboxylesterase_BioH"/>
</dbReference>
<evidence type="ECO:0000313" key="3">
    <source>
        <dbReference type="Proteomes" id="UP001216674"/>
    </source>
</evidence>
<dbReference type="GO" id="GO:0016787">
    <property type="term" value="F:hydrolase activity"/>
    <property type="evidence" value="ECO:0007669"/>
    <property type="project" value="UniProtKB-KW"/>
</dbReference>
<comment type="caution">
    <text evidence="2">The sequence shown here is derived from an EMBL/GenBank/DDBJ whole genome shotgun (WGS) entry which is preliminary data.</text>
</comment>
<dbReference type="PANTHER" id="PTHR43194:SF2">
    <property type="entry name" value="PEROXISOMAL MEMBRANE PROTEIN LPX1"/>
    <property type="match status" value="1"/>
</dbReference>
<reference evidence="2 3" key="1">
    <citation type="submission" date="2023-03" db="EMBL/GenBank/DDBJ databases">
        <title>Draft assemblies of triclosan tolerant bacteria isolated from returned activated sludge.</title>
        <authorList>
            <person name="Van Hamelsveld S."/>
        </authorList>
    </citation>
    <scope>NUCLEOTIDE SEQUENCE [LARGE SCALE GENOMIC DNA]</scope>
    <source>
        <strain evidence="2 3">GW210010_S58</strain>
    </source>
</reference>
<organism evidence="2 3">
    <name type="scientific">Cupriavidus basilensis</name>
    <dbReference type="NCBI Taxonomy" id="68895"/>
    <lineage>
        <taxon>Bacteria</taxon>
        <taxon>Pseudomonadati</taxon>
        <taxon>Pseudomonadota</taxon>
        <taxon>Betaproteobacteria</taxon>
        <taxon>Burkholderiales</taxon>
        <taxon>Burkholderiaceae</taxon>
        <taxon>Cupriavidus</taxon>
    </lineage>
</organism>